<comment type="function">
    <text evidence="10">Na(+)/H(+) antiporter that extrudes sodium in exchange for external protons.</text>
</comment>
<evidence type="ECO:0000256" key="9">
    <source>
        <dbReference type="ARBA" id="ARBA00023201"/>
    </source>
</evidence>
<evidence type="ECO:0000313" key="13">
    <source>
        <dbReference type="EMBL" id="THF84139.1"/>
    </source>
</evidence>
<evidence type="ECO:0000256" key="2">
    <source>
        <dbReference type="ARBA" id="ARBA00022448"/>
    </source>
</evidence>
<dbReference type="GO" id="GO:0005886">
    <property type="term" value="C:plasma membrane"/>
    <property type="evidence" value="ECO:0007669"/>
    <property type="project" value="UniProtKB-SubCell"/>
</dbReference>
<feature type="transmembrane region" description="Helical" evidence="10">
    <location>
        <begin position="83"/>
        <end position="107"/>
    </location>
</feature>
<reference evidence="13 14" key="1">
    <citation type="submission" date="2019-04" db="EMBL/GenBank/DDBJ databases">
        <title>Cohnella sp. nov. isolated from preserved vegetables.</title>
        <authorList>
            <person name="Lin S.-Y."/>
            <person name="Hung M.-H."/>
            <person name="Young C.-C."/>
        </authorList>
    </citation>
    <scope>NUCLEOTIDE SEQUENCE [LARGE SCALE GENOMIC DNA]</scope>
    <source>
        <strain evidence="13 14">CC-MHH1044</strain>
    </source>
</reference>
<keyword evidence="3 10" id="KW-1003">Cell membrane</keyword>
<evidence type="ECO:0000256" key="10">
    <source>
        <dbReference type="RuleBase" id="RU366002"/>
    </source>
</evidence>
<evidence type="ECO:0000256" key="3">
    <source>
        <dbReference type="ARBA" id="ARBA00022475"/>
    </source>
</evidence>
<keyword evidence="4 10" id="KW-0812">Transmembrane</keyword>
<evidence type="ECO:0000256" key="4">
    <source>
        <dbReference type="ARBA" id="ARBA00022692"/>
    </source>
</evidence>
<comment type="subcellular location">
    <subcellularLocation>
        <location evidence="1 10">Cell membrane</location>
        <topology evidence="1 10">Multi-pass membrane protein</topology>
    </subcellularLocation>
</comment>
<keyword evidence="14" id="KW-1185">Reference proteome</keyword>
<dbReference type="InterPro" id="IPR006153">
    <property type="entry name" value="Cation/H_exchanger_TM"/>
</dbReference>
<dbReference type="AlphaFoldDB" id="A0A4V3WGG5"/>
<feature type="coiled-coil region" evidence="11">
    <location>
        <begin position="422"/>
        <end position="449"/>
    </location>
</feature>
<dbReference type="RefSeq" id="WP_136368141.1">
    <property type="nucleotide sequence ID" value="NZ_SSOB01000002.1"/>
</dbReference>
<dbReference type="GO" id="GO:0098719">
    <property type="term" value="P:sodium ion import across plasma membrane"/>
    <property type="evidence" value="ECO:0007669"/>
    <property type="project" value="TreeGrafter"/>
</dbReference>
<protein>
    <submittedName>
        <fullName evidence="13">Na+/H+ antiporter</fullName>
    </submittedName>
</protein>
<evidence type="ECO:0000256" key="7">
    <source>
        <dbReference type="ARBA" id="ARBA00023065"/>
    </source>
</evidence>
<dbReference type="GO" id="GO:0015386">
    <property type="term" value="F:potassium:proton antiporter activity"/>
    <property type="evidence" value="ECO:0007669"/>
    <property type="project" value="TreeGrafter"/>
</dbReference>
<organism evidence="13 14">
    <name type="scientific">Cohnella fermenti</name>
    <dbReference type="NCBI Taxonomy" id="2565925"/>
    <lineage>
        <taxon>Bacteria</taxon>
        <taxon>Bacillati</taxon>
        <taxon>Bacillota</taxon>
        <taxon>Bacilli</taxon>
        <taxon>Bacillales</taxon>
        <taxon>Paenibacillaceae</taxon>
        <taxon>Cohnella</taxon>
    </lineage>
</organism>
<feature type="transmembrane region" description="Helical" evidence="10">
    <location>
        <begin position="31"/>
        <end position="62"/>
    </location>
</feature>
<keyword evidence="9 10" id="KW-0739">Sodium transport</keyword>
<dbReference type="Proteomes" id="UP000310636">
    <property type="component" value="Unassembled WGS sequence"/>
</dbReference>
<feature type="transmembrane region" description="Helical" evidence="10">
    <location>
        <begin position="267"/>
        <end position="291"/>
    </location>
</feature>
<keyword evidence="8 10" id="KW-0472">Membrane</keyword>
<proteinExistence type="inferred from homology"/>
<evidence type="ECO:0000256" key="11">
    <source>
        <dbReference type="SAM" id="Coils"/>
    </source>
</evidence>
<evidence type="ECO:0000313" key="14">
    <source>
        <dbReference type="Proteomes" id="UP000310636"/>
    </source>
</evidence>
<dbReference type="PANTHER" id="PTHR10110">
    <property type="entry name" value="SODIUM/HYDROGEN EXCHANGER"/>
    <property type="match status" value="1"/>
</dbReference>
<feature type="transmembrane region" description="Helical" evidence="10">
    <location>
        <begin position="216"/>
        <end position="233"/>
    </location>
</feature>
<name>A0A4V3WGG5_9BACL</name>
<dbReference type="OrthoDB" id="9809206at2"/>
<evidence type="ECO:0000256" key="8">
    <source>
        <dbReference type="ARBA" id="ARBA00023136"/>
    </source>
</evidence>
<keyword evidence="10" id="KW-0050">Antiport</keyword>
<dbReference type="NCBIfam" id="TIGR00831">
    <property type="entry name" value="a_cpa1"/>
    <property type="match status" value="1"/>
</dbReference>
<sequence length="669" mass="74040">MELFLIILGLLALIAVSNVLNRIVPAVPVPLFQIALGALLVLLPTGIELELEPELFFILFIAPLLYNDGRRTPRDELWKLRGWILLLAVGLVFVTVVVGGYGIHWMIPSIPLSAAFALAAILSPTDAVAVGALSGRINLPKGILRLLEGEALMNDASGLVAFKFAVAATVTGAFSLANASWSFIVIALGGVLVGIVLSLLFISVKSFLRRLGIEDATMHMLIQILTPFVIYLIAEELGVSGILGVVAGGIFHTMAKDRLEPYATKLQVVSSSTWSVIIFILNGLVFILLGLQIPHVTEVIWEDPKFNNARAIGYVLVITLALYALRFIWVYIFSSLERIGDSRKVRLKSTLLTTLSGVRGAVTLAGAFSIPLVLDDGSAFPERNLILFLSAGVILVTLLVASIVLPLLSRRQEGDEAENKHLGEQEAQVRILELAVQSLKEEITSENRDVILTVLSDYGQKLRQIRANPGFKGQRAWRSAVQAKWLLAIRAEREEAKRLLERGEVAEETAKRFDMILDRTESLMANRTQAVAHSLRFGIKRLLRSATRGKKDRWSRTDIEAFRELRLRTSKAAIAKLQESAGQEDQLAVSAVLQHYQDSLRRASESLQATAKSEEFQREKIEWERRAIQMERDALQTMYANGEVTLAMVNNLRFFINTMEAGLSEEEME</sequence>
<feature type="transmembrane region" description="Helical" evidence="10">
    <location>
        <begin position="311"/>
        <end position="332"/>
    </location>
</feature>
<gene>
    <name evidence="13" type="ORF">E6C55_02210</name>
</gene>
<dbReference type="GO" id="GO:0051453">
    <property type="term" value="P:regulation of intracellular pH"/>
    <property type="evidence" value="ECO:0007669"/>
    <property type="project" value="TreeGrafter"/>
</dbReference>
<dbReference type="PANTHER" id="PTHR10110:SF86">
    <property type="entry name" value="SODIUM_HYDROGEN EXCHANGER 7"/>
    <property type="match status" value="1"/>
</dbReference>
<keyword evidence="6 10" id="KW-0915">Sodium</keyword>
<dbReference type="GO" id="GO:0015385">
    <property type="term" value="F:sodium:proton antiporter activity"/>
    <property type="evidence" value="ECO:0007669"/>
    <property type="project" value="InterPro"/>
</dbReference>
<dbReference type="InterPro" id="IPR004705">
    <property type="entry name" value="Cation/H_exchanger_CPA1_bac"/>
</dbReference>
<dbReference type="Pfam" id="PF00999">
    <property type="entry name" value="Na_H_Exchanger"/>
    <property type="match status" value="1"/>
</dbReference>
<dbReference type="InterPro" id="IPR018422">
    <property type="entry name" value="Cation/H_exchanger_CPA1"/>
</dbReference>
<feature type="transmembrane region" description="Helical" evidence="10">
    <location>
        <begin position="386"/>
        <end position="408"/>
    </location>
</feature>
<keyword evidence="5 10" id="KW-1133">Transmembrane helix</keyword>
<feature type="transmembrane region" description="Helical" evidence="10">
    <location>
        <begin position="183"/>
        <end position="204"/>
    </location>
</feature>
<feature type="transmembrane region" description="Helical" evidence="10">
    <location>
        <begin position="113"/>
        <end position="135"/>
    </location>
</feature>
<evidence type="ECO:0000256" key="5">
    <source>
        <dbReference type="ARBA" id="ARBA00022989"/>
    </source>
</evidence>
<feature type="domain" description="Cation/H+ exchanger transmembrane" evidence="12">
    <location>
        <begin position="10"/>
        <end position="408"/>
    </location>
</feature>
<comment type="caution">
    <text evidence="13">The sequence shown here is derived from an EMBL/GenBank/DDBJ whole genome shotgun (WGS) entry which is preliminary data.</text>
</comment>
<evidence type="ECO:0000259" key="12">
    <source>
        <dbReference type="Pfam" id="PF00999"/>
    </source>
</evidence>
<evidence type="ECO:0000256" key="1">
    <source>
        <dbReference type="ARBA" id="ARBA00004651"/>
    </source>
</evidence>
<feature type="transmembrane region" description="Helical" evidence="10">
    <location>
        <begin position="239"/>
        <end position="255"/>
    </location>
</feature>
<feature type="transmembrane region" description="Helical" evidence="10">
    <location>
        <begin position="156"/>
        <end position="177"/>
    </location>
</feature>
<dbReference type="Gene3D" id="6.10.140.1330">
    <property type="match status" value="1"/>
</dbReference>
<accession>A0A4V3WGG5</accession>
<dbReference type="EMBL" id="SSOB01000002">
    <property type="protein sequence ID" value="THF84139.1"/>
    <property type="molecule type" value="Genomic_DNA"/>
</dbReference>
<keyword evidence="2 10" id="KW-0813">Transport</keyword>
<comment type="similarity">
    <text evidence="10">Belongs to the monovalent cation:proton antiporter 1 (CPA1) transporter (TC 2.A.36) family.</text>
</comment>
<keyword evidence="11" id="KW-0175">Coiled coil</keyword>
<evidence type="ECO:0000256" key="6">
    <source>
        <dbReference type="ARBA" id="ARBA00023053"/>
    </source>
</evidence>
<keyword evidence="7 10" id="KW-0406">Ion transport</keyword>
<feature type="transmembrane region" description="Helical" evidence="10">
    <location>
        <begin position="352"/>
        <end position="374"/>
    </location>
</feature>